<comment type="similarity">
    <text evidence="1">Belongs to the bacterial solute-binding protein 1 family.</text>
</comment>
<proteinExistence type="inferred from homology"/>
<dbReference type="EMBL" id="QJJQ01000001">
    <property type="protein sequence ID" value="PXW90579.1"/>
    <property type="molecule type" value="Genomic_DNA"/>
</dbReference>
<dbReference type="AlphaFoldDB" id="A0A2V3WPD7"/>
<dbReference type="GO" id="GO:0042956">
    <property type="term" value="P:maltodextrin transmembrane transport"/>
    <property type="evidence" value="ECO:0007669"/>
    <property type="project" value="TreeGrafter"/>
</dbReference>
<dbReference type="PANTHER" id="PTHR30061">
    <property type="entry name" value="MALTOSE-BINDING PERIPLASMIC PROTEIN"/>
    <property type="match status" value="1"/>
</dbReference>
<dbReference type="Proteomes" id="UP000247978">
    <property type="component" value="Unassembled WGS sequence"/>
</dbReference>
<dbReference type="GO" id="GO:0015768">
    <property type="term" value="P:maltose transport"/>
    <property type="evidence" value="ECO:0007669"/>
    <property type="project" value="TreeGrafter"/>
</dbReference>
<dbReference type="PANTHER" id="PTHR30061:SF50">
    <property type="entry name" value="MALTOSE_MALTODEXTRIN-BINDING PERIPLASMIC PROTEIN"/>
    <property type="match status" value="1"/>
</dbReference>
<evidence type="ECO:0000313" key="5">
    <source>
        <dbReference type="Proteomes" id="UP000247978"/>
    </source>
</evidence>
<keyword evidence="3" id="KW-0732">Signal</keyword>
<evidence type="ECO:0000256" key="1">
    <source>
        <dbReference type="ARBA" id="ARBA00008520"/>
    </source>
</evidence>
<comment type="caution">
    <text evidence="4">The sequence shown here is derived from an EMBL/GenBank/DDBJ whole genome shotgun (WGS) entry which is preliminary data.</text>
</comment>
<dbReference type="GO" id="GO:0055052">
    <property type="term" value="C:ATP-binding cassette (ABC) transporter complex, substrate-binding subunit-containing"/>
    <property type="evidence" value="ECO:0007669"/>
    <property type="project" value="TreeGrafter"/>
</dbReference>
<keyword evidence="2" id="KW-0813">Transport</keyword>
<dbReference type="Pfam" id="PF13416">
    <property type="entry name" value="SBP_bac_8"/>
    <property type="match status" value="1"/>
</dbReference>
<reference evidence="4 5" key="1">
    <citation type="submission" date="2018-05" db="EMBL/GenBank/DDBJ databases">
        <title>Genomic Encyclopedia of Type Strains, Phase IV (KMG-IV): sequencing the most valuable type-strain genomes for metagenomic binning, comparative biology and taxonomic classification.</title>
        <authorList>
            <person name="Goeker M."/>
        </authorList>
    </citation>
    <scope>NUCLEOTIDE SEQUENCE [LARGE SCALE GENOMIC DNA]</scope>
    <source>
        <strain evidence="4 5">DSM 28556</strain>
    </source>
</reference>
<evidence type="ECO:0000256" key="3">
    <source>
        <dbReference type="ARBA" id="ARBA00022729"/>
    </source>
</evidence>
<dbReference type="GO" id="GO:1901982">
    <property type="term" value="F:maltose binding"/>
    <property type="evidence" value="ECO:0007669"/>
    <property type="project" value="TreeGrafter"/>
</dbReference>
<dbReference type="InterPro" id="IPR006059">
    <property type="entry name" value="SBP"/>
</dbReference>
<dbReference type="Gene3D" id="3.40.190.10">
    <property type="entry name" value="Periplasmic binding protein-like II"/>
    <property type="match status" value="1"/>
</dbReference>
<gene>
    <name evidence="4" type="ORF">DFR56_101491</name>
</gene>
<organism evidence="4 5">
    <name type="scientific">Pseudogracilibacillus auburnensis</name>
    <dbReference type="NCBI Taxonomy" id="1494959"/>
    <lineage>
        <taxon>Bacteria</taxon>
        <taxon>Bacillati</taxon>
        <taxon>Bacillota</taxon>
        <taxon>Bacilli</taxon>
        <taxon>Bacillales</taxon>
        <taxon>Bacillaceae</taxon>
        <taxon>Pseudogracilibacillus</taxon>
    </lineage>
</organism>
<dbReference type="PROSITE" id="PS51257">
    <property type="entry name" value="PROKAR_LIPOPROTEIN"/>
    <property type="match status" value="1"/>
</dbReference>
<protein>
    <submittedName>
        <fullName evidence="4">Carbohydrate ABC transporter substrate-binding protein (CUT1 family)</fullName>
    </submittedName>
</protein>
<evidence type="ECO:0000313" key="4">
    <source>
        <dbReference type="EMBL" id="PXW90579.1"/>
    </source>
</evidence>
<sequence>MRIEKLVTALMIVLVLLLAGCKSDEASSDSDEVTITYWQYTFPAKVEEIARLIEKFEEENPGIKVEAQDFPYDQYNDKITAAMHANKAPDILNIYYGWIPNFVKLDYIQPIPEDFMSTEEIEDYYLPMIQTSKFDDKYYTLPTAVRSLALFWNKELFEEAGLDPEQPPVTWDELVDNGIKTTIRDGDRYEQAGFAWNISAQGQHVIPQVLLRQYGIEPYSEDQLTVQWNEKPQGVDAFKFWIDMTTDHKIGDADFMDTPVTSFSSGRTAMVIDGSFNISAYKENADFDWGVTTLPVLEEGGLESNFGSYWTNAITKDVSGEKLEAVQKFLEFLISEETQRDWLENVGELPAAASLAEDEDIKSDPIYAVFLEGLEVAHATPFVHEEKERDIVINAVEKVTLHNTDVEEAFNQMVEELQEVRDEFYDD</sequence>
<accession>A0A2V3WPD7</accession>
<dbReference type="SUPFAM" id="SSF53850">
    <property type="entry name" value="Periplasmic binding protein-like II"/>
    <property type="match status" value="1"/>
</dbReference>
<dbReference type="OrthoDB" id="9795467at2"/>
<evidence type="ECO:0000256" key="2">
    <source>
        <dbReference type="ARBA" id="ARBA00022448"/>
    </source>
</evidence>
<dbReference type="RefSeq" id="WP_158525471.1">
    <property type="nucleotide sequence ID" value="NZ_JBHUHB010000001.1"/>
</dbReference>
<keyword evidence="5" id="KW-1185">Reference proteome</keyword>
<name>A0A2V3WPD7_9BACI</name>